<proteinExistence type="inferred from homology"/>
<dbReference type="GO" id="GO:0004776">
    <property type="term" value="F:succinate-CoA ligase (GDP-forming) activity"/>
    <property type="evidence" value="ECO:0007669"/>
    <property type="project" value="UniProtKB-EC"/>
</dbReference>
<dbReference type="Pfam" id="PF08442">
    <property type="entry name" value="ATP-grasp_2"/>
    <property type="match status" value="1"/>
</dbReference>
<organism evidence="16">
    <name type="scientific">Homalodisca liturata</name>
    <dbReference type="NCBI Taxonomy" id="320908"/>
    <lineage>
        <taxon>Eukaryota</taxon>
        <taxon>Metazoa</taxon>
        <taxon>Ecdysozoa</taxon>
        <taxon>Arthropoda</taxon>
        <taxon>Hexapoda</taxon>
        <taxon>Insecta</taxon>
        <taxon>Pterygota</taxon>
        <taxon>Neoptera</taxon>
        <taxon>Paraneoptera</taxon>
        <taxon>Hemiptera</taxon>
        <taxon>Auchenorrhyncha</taxon>
        <taxon>Membracoidea</taxon>
        <taxon>Cicadellidae</taxon>
        <taxon>Cicadellinae</taxon>
        <taxon>Proconiini</taxon>
        <taxon>Homalodisca</taxon>
    </lineage>
</organism>
<dbReference type="InterPro" id="IPR013815">
    <property type="entry name" value="ATP_grasp_subdomain_1"/>
</dbReference>
<dbReference type="HAMAP" id="MF_03221">
    <property type="entry name" value="Succ_CoA_betaG_euk"/>
    <property type="match status" value="1"/>
</dbReference>
<dbReference type="Pfam" id="PF00549">
    <property type="entry name" value="Ligase_CoA"/>
    <property type="match status" value="1"/>
</dbReference>
<keyword evidence="9" id="KW-0342">GTP-binding</keyword>
<dbReference type="InterPro" id="IPR017866">
    <property type="entry name" value="Succ-CoA_synthase_bsu_CS"/>
</dbReference>
<keyword evidence="4 13" id="KW-0436">Ligase</keyword>
<keyword evidence="3" id="KW-0816">Tricarboxylic acid cycle</keyword>
<dbReference type="PANTHER" id="PTHR11815">
    <property type="entry name" value="SUCCINYL-COA SYNTHETASE BETA CHAIN"/>
    <property type="match status" value="1"/>
</dbReference>
<dbReference type="GO" id="GO:0005524">
    <property type="term" value="F:ATP binding"/>
    <property type="evidence" value="ECO:0007669"/>
    <property type="project" value="InterPro"/>
</dbReference>
<sequence>NNTTRNSGLILARIRKNWWGSTGSKMAVVFQSSLRVCRRSLQFTPVSLKVCNQQVRYLNLLECHSKVLLQDNGINIQKFKIIEDSKDIKSLKEEFKVNEYVVKAQVLAGGRGLGHFDNGFKGGVHLTKDPSKLEEIIAKMVGHRLITKQTSKDGILVKKVMVAESVNIFRETYFCILMDRSHNGPVIVASPAGGIDIENVAEKTPELIGTYPIDIFEGLTQEKAKEIAKFLKFEGTLLEKAAKEIELLWKLFLNVDAVQLEINPLVETKEGEVVAVDAKIQFDDNAEFRQKEIFKMNETGEMDAREVEAARYNLNYVGLDGNIGCLVNGAGLAMATMDIIKLHGGEPANFLDVGGGVTENQVLHAFTILTSDPNVKSLLVNVFGGIVNCGIIAKGIVNATKTLQLKVPLIVRLEGTNVNEGKRIMKESGLPILFANSFDEAAQQAVASLNK</sequence>
<feature type="domain" description="ATP-grasp fold succinyl-CoA synthetase-type" evidence="15">
    <location>
        <begin position="59"/>
        <end position="267"/>
    </location>
</feature>
<comment type="pathway">
    <text evidence="2">Carbohydrate metabolism; tricarboxylic acid cycle; succinate from succinyl-CoA (ligase route): step 1/1.</text>
</comment>
<evidence type="ECO:0000256" key="2">
    <source>
        <dbReference type="ARBA" id="ARBA00005064"/>
    </source>
</evidence>
<dbReference type="AlphaFoldDB" id="A0A1B6JQE4"/>
<dbReference type="NCBIfam" id="TIGR01016">
    <property type="entry name" value="sucCoAbeta"/>
    <property type="match status" value="1"/>
</dbReference>
<evidence type="ECO:0000256" key="8">
    <source>
        <dbReference type="ARBA" id="ARBA00023128"/>
    </source>
</evidence>
<dbReference type="NCBIfam" id="NF001913">
    <property type="entry name" value="PRK00696.1"/>
    <property type="match status" value="1"/>
</dbReference>
<dbReference type="FunFam" id="3.40.50.261:FF:000001">
    <property type="entry name" value="Succinate--CoA ligase [ADP-forming] subunit beta"/>
    <property type="match status" value="1"/>
</dbReference>
<evidence type="ECO:0000313" key="16">
    <source>
        <dbReference type="EMBL" id="JAT01460.1"/>
    </source>
</evidence>
<protein>
    <recommendedName>
        <fullName evidence="13">Succinate-CoA ligase subunit beta</fullName>
        <ecNumber evidence="13">6.2.1.-</ecNumber>
    </recommendedName>
</protein>
<dbReference type="SUPFAM" id="SSF56059">
    <property type="entry name" value="Glutathione synthetase ATP-binding domain-like"/>
    <property type="match status" value="1"/>
</dbReference>
<dbReference type="FunFam" id="3.30.1490.20:FF:000004">
    <property type="entry name" value="Succinate--CoA ligase [ADP-forming] subunit beta, mitochondrial"/>
    <property type="match status" value="1"/>
</dbReference>
<keyword evidence="6 13" id="KW-0547">Nucleotide-binding</keyword>
<keyword evidence="8" id="KW-0496">Mitochondrion</keyword>
<dbReference type="InterPro" id="IPR013650">
    <property type="entry name" value="ATP-grasp_succ-CoA_synth-type"/>
</dbReference>
<comment type="catalytic activity">
    <reaction evidence="10">
        <text>GTP + succinate + CoA = succinyl-CoA + GDP + phosphate</text>
        <dbReference type="Rhea" id="RHEA:22120"/>
        <dbReference type="ChEBI" id="CHEBI:30031"/>
        <dbReference type="ChEBI" id="CHEBI:37565"/>
        <dbReference type="ChEBI" id="CHEBI:43474"/>
        <dbReference type="ChEBI" id="CHEBI:57287"/>
        <dbReference type="ChEBI" id="CHEBI:57292"/>
        <dbReference type="ChEBI" id="CHEBI:58189"/>
        <dbReference type="EC" id="6.2.1.4"/>
    </reaction>
</comment>
<evidence type="ECO:0000256" key="1">
    <source>
        <dbReference type="ARBA" id="ARBA00001946"/>
    </source>
</evidence>
<evidence type="ECO:0000259" key="15">
    <source>
        <dbReference type="Pfam" id="PF08442"/>
    </source>
</evidence>
<evidence type="ECO:0000256" key="3">
    <source>
        <dbReference type="ARBA" id="ARBA00022532"/>
    </source>
</evidence>
<dbReference type="GO" id="GO:0006099">
    <property type="term" value="P:tricarboxylic acid cycle"/>
    <property type="evidence" value="ECO:0007669"/>
    <property type="project" value="UniProtKB-UniPathway"/>
</dbReference>
<dbReference type="InterPro" id="IPR034722">
    <property type="entry name" value="Succ_CoA_betaG_euk"/>
</dbReference>
<keyword evidence="5" id="KW-0479">Metal-binding</keyword>
<dbReference type="PANTHER" id="PTHR11815:SF10">
    <property type="entry name" value="SUCCINATE--COA LIGASE [GDP-FORMING] SUBUNIT BETA, MITOCHONDRIAL"/>
    <property type="match status" value="1"/>
</dbReference>
<evidence type="ECO:0000256" key="4">
    <source>
        <dbReference type="ARBA" id="ARBA00022598"/>
    </source>
</evidence>
<comment type="function">
    <text evidence="11">GTP-specific succinyl-CoA synthetase functions in the citric acid cycle (TCA), coupling the hydrolysis of succinyl-CoA to the synthesis of GTP and thus represents the only step of substrate-level phosphorylation in the TCA. The beta subunit provides nucleotide specificity of the enzyme and binds the substrate succinate, while the binding sites for coenzyme A and phosphate are found in the alpha subunit.</text>
</comment>
<evidence type="ECO:0000256" key="9">
    <source>
        <dbReference type="ARBA" id="ARBA00023134"/>
    </source>
</evidence>
<dbReference type="GO" id="GO:0042709">
    <property type="term" value="C:succinate-CoA ligase complex"/>
    <property type="evidence" value="ECO:0007669"/>
    <property type="project" value="TreeGrafter"/>
</dbReference>
<dbReference type="PIRSF" id="PIRSF001554">
    <property type="entry name" value="SucCS_beta"/>
    <property type="match status" value="1"/>
</dbReference>
<dbReference type="GO" id="GO:0006104">
    <property type="term" value="P:succinyl-CoA metabolic process"/>
    <property type="evidence" value="ECO:0007669"/>
    <property type="project" value="InterPro"/>
</dbReference>
<dbReference type="GO" id="GO:0005525">
    <property type="term" value="F:GTP binding"/>
    <property type="evidence" value="ECO:0007669"/>
    <property type="project" value="UniProtKB-KW"/>
</dbReference>
<feature type="domain" description="ATP-citrate synthase/succinyl-CoA ligase C-terminal" evidence="14">
    <location>
        <begin position="326"/>
        <end position="446"/>
    </location>
</feature>
<dbReference type="InterPro" id="IPR005811">
    <property type="entry name" value="SUCC_ACL_C"/>
</dbReference>
<comment type="subunit">
    <text evidence="12">Heterodimer of an alpha and a beta subunit. The beta subunit determines specificity for GTP.</text>
</comment>
<accession>A0A1B6JQE4</accession>
<evidence type="ECO:0000256" key="6">
    <source>
        <dbReference type="ARBA" id="ARBA00022741"/>
    </source>
</evidence>
<dbReference type="GO" id="GO:0005739">
    <property type="term" value="C:mitochondrion"/>
    <property type="evidence" value="ECO:0007669"/>
    <property type="project" value="TreeGrafter"/>
</dbReference>
<dbReference type="Gene3D" id="3.30.1490.20">
    <property type="entry name" value="ATP-grasp fold, A domain"/>
    <property type="match status" value="1"/>
</dbReference>
<dbReference type="Gene3D" id="3.30.470.20">
    <property type="entry name" value="ATP-grasp fold, B domain"/>
    <property type="match status" value="1"/>
</dbReference>
<feature type="non-terminal residue" evidence="16">
    <location>
        <position position="1"/>
    </location>
</feature>
<dbReference type="PROSITE" id="PS01217">
    <property type="entry name" value="SUCCINYL_COA_LIG_3"/>
    <property type="match status" value="1"/>
</dbReference>
<dbReference type="InterPro" id="IPR016102">
    <property type="entry name" value="Succinyl-CoA_synth-like"/>
</dbReference>
<evidence type="ECO:0000256" key="10">
    <source>
        <dbReference type="ARBA" id="ARBA00052879"/>
    </source>
</evidence>
<dbReference type="EMBL" id="GECU01006247">
    <property type="protein sequence ID" value="JAT01460.1"/>
    <property type="molecule type" value="Transcribed_RNA"/>
</dbReference>
<dbReference type="FunFam" id="3.30.470.20:FF:000002">
    <property type="entry name" value="Succinate--CoA ligase [ADP-forming] subunit beta"/>
    <property type="match status" value="1"/>
</dbReference>
<evidence type="ECO:0000256" key="11">
    <source>
        <dbReference type="ARBA" id="ARBA00053833"/>
    </source>
</evidence>
<gene>
    <name evidence="16" type="ORF">g.40065</name>
</gene>
<evidence type="ECO:0000259" key="14">
    <source>
        <dbReference type="Pfam" id="PF00549"/>
    </source>
</evidence>
<comment type="similarity">
    <text evidence="13">Belongs to the succinate/malate CoA ligase beta subunit family.</text>
</comment>
<dbReference type="Gene3D" id="3.40.50.261">
    <property type="entry name" value="Succinyl-CoA synthetase domains"/>
    <property type="match status" value="1"/>
</dbReference>
<evidence type="ECO:0000256" key="12">
    <source>
        <dbReference type="ARBA" id="ARBA00063570"/>
    </source>
</evidence>
<dbReference type="UniPathway" id="UPA00223">
    <property type="reaction ID" value="UER00999"/>
</dbReference>
<dbReference type="EC" id="6.2.1.-" evidence="13"/>
<reference evidence="16" key="1">
    <citation type="submission" date="2015-11" db="EMBL/GenBank/DDBJ databases">
        <title>De novo transcriptome assembly of four potential Pierce s Disease insect vectors from Arizona vineyards.</title>
        <authorList>
            <person name="Tassone E.E."/>
        </authorList>
    </citation>
    <scope>NUCLEOTIDE SEQUENCE</scope>
</reference>
<evidence type="ECO:0000256" key="7">
    <source>
        <dbReference type="ARBA" id="ARBA00022842"/>
    </source>
</evidence>
<evidence type="ECO:0000256" key="5">
    <source>
        <dbReference type="ARBA" id="ARBA00022723"/>
    </source>
</evidence>
<evidence type="ECO:0000256" key="13">
    <source>
        <dbReference type="RuleBase" id="RU361258"/>
    </source>
</evidence>
<dbReference type="GO" id="GO:0046872">
    <property type="term" value="F:metal ion binding"/>
    <property type="evidence" value="ECO:0007669"/>
    <property type="project" value="UniProtKB-KW"/>
</dbReference>
<dbReference type="HAMAP" id="MF_00558">
    <property type="entry name" value="Succ_CoA_beta"/>
    <property type="match status" value="1"/>
</dbReference>
<comment type="cofactor">
    <cofactor evidence="1">
        <name>Mg(2+)</name>
        <dbReference type="ChEBI" id="CHEBI:18420"/>
    </cofactor>
</comment>
<keyword evidence="7" id="KW-0460">Magnesium</keyword>
<dbReference type="InterPro" id="IPR005809">
    <property type="entry name" value="Succ_CoA_ligase-like_bsu"/>
</dbReference>
<name>A0A1B6JQE4_9HEMI</name>
<dbReference type="SUPFAM" id="SSF52210">
    <property type="entry name" value="Succinyl-CoA synthetase domains"/>
    <property type="match status" value="1"/>
</dbReference>